<evidence type="ECO:0000313" key="6">
    <source>
        <dbReference type="Proteomes" id="UP001178461"/>
    </source>
</evidence>
<dbReference type="Pfam" id="PF00400">
    <property type="entry name" value="WD40"/>
    <property type="match status" value="7"/>
</dbReference>
<evidence type="ECO:0000256" key="2">
    <source>
        <dbReference type="ARBA" id="ARBA00022737"/>
    </source>
</evidence>
<sequence length="401" mass="44652">MAPPPMVCPDDPLATETRSPQAWEGDHEKLAKIHFKILKGHSAAVTSCHFCFDETKVLSGSYDSTVKLWDIAGAVCIQTFEGEHTGPISECCLSPDNKRLITASYDKSLRAWDTETGKVLWTLEQDGLVTSCHISHDGKYVASSSDLENALFICGVEDAKKVAYVREYHRSTVRRCRFDPQNQRIATVSSDMSLKFWDIIAQSTTVTIERAHTNAIADCRFSLDGHYLCTAGWDEVIKLWDIRTGEFRSHGPIILDQGHIGIVGCCDISKDASLVVSGGYDKTIVIWDSREAYKKLCLKGHAGWVTDIALSSNKKWLVSASKDCTLRVWDVADAHEVPVVVQAIRTRGSKLAKCEECKKSFLLFHNDEDKVEINCVFCRLASYKESVLPDPPPLPPLPPDF</sequence>
<dbReference type="InterPro" id="IPR015943">
    <property type="entry name" value="WD40/YVTN_repeat-like_dom_sf"/>
</dbReference>
<evidence type="ECO:0000256" key="1">
    <source>
        <dbReference type="ARBA" id="ARBA00022574"/>
    </source>
</evidence>
<evidence type="ECO:0000256" key="3">
    <source>
        <dbReference type="PROSITE-ProRule" id="PRU00221"/>
    </source>
</evidence>
<dbReference type="PROSITE" id="PS00678">
    <property type="entry name" value="WD_REPEATS_1"/>
    <property type="match status" value="5"/>
</dbReference>
<dbReference type="PROSITE" id="PS50294">
    <property type="entry name" value="WD_REPEATS_REGION"/>
    <property type="match status" value="6"/>
</dbReference>
<feature type="repeat" description="WD" evidence="3">
    <location>
        <begin position="38"/>
        <end position="79"/>
    </location>
</feature>
<keyword evidence="2" id="KW-0677">Repeat</keyword>
<feature type="repeat" description="WD" evidence="3">
    <location>
        <begin position="166"/>
        <end position="207"/>
    </location>
</feature>
<dbReference type="Gene3D" id="2.130.10.10">
    <property type="entry name" value="YVTN repeat-like/Quinoprotein amine dehydrogenase"/>
    <property type="match status" value="2"/>
</dbReference>
<dbReference type="EMBL" id="OX395133">
    <property type="protein sequence ID" value="CAI5782602.1"/>
    <property type="molecule type" value="Genomic_DNA"/>
</dbReference>
<feature type="repeat" description="WD" evidence="3">
    <location>
        <begin position="298"/>
        <end position="339"/>
    </location>
</feature>
<keyword evidence="1 3" id="KW-0853">WD repeat</keyword>
<dbReference type="InterPro" id="IPR001680">
    <property type="entry name" value="WD40_rpt"/>
</dbReference>
<dbReference type="InterPro" id="IPR019775">
    <property type="entry name" value="WD40_repeat_CS"/>
</dbReference>
<evidence type="ECO:0000256" key="4">
    <source>
        <dbReference type="SAM" id="MobiDB-lite"/>
    </source>
</evidence>
<keyword evidence="6" id="KW-1185">Reference proteome</keyword>
<dbReference type="PANTHER" id="PTHR45048:SF1">
    <property type="entry name" value="WD REPEAT-CONTAINING PROTEIN 88"/>
    <property type="match status" value="1"/>
</dbReference>
<feature type="repeat" description="WD" evidence="3">
    <location>
        <begin position="209"/>
        <end position="250"/>
    </location>
</feature>
<dbReference type="PROSITE" id="PS50082">
    <property type="entry name" value="WD_REPEATS_2"/>
    <property type="match status" value="6"/>
</dbReference>
<dbReference type="SUPFAM" id="SSF50978">
    <property type="entry name" value="WD40 repeat-like"/>
    <property type="match status" value="2"/>
</dbReference>
<gene>
    <name evidence="5" type="ORF">PODLI_1B012378</name>
</gene>
<feature type="repeat" description="WD" evidence="3">
    <location>
        <begin position="256"/>
        <end position="288"/>
    </location>
</feature>
<dbReference type="PRINTS" id="PR00320">
    <property type="entry name" value="GPROTEINBRPT"/>
</dbReference>
<proteinExistence type="predicted"/>
<dbReference type="InterPro" id="IPR020472">
    <property type="entry name" value="WD40_PAC1"/>
</dbReference>
<organism evidence="5 6">
    <name type="scientific">Podarcis lilfordi</name>
    <name type="common">Lilford's wall lizard</name>
    <dbReference type="NCBI Taxonomy" id="74358"/>
    <lineage>
        <taxon>Eukaryota</taxon>
        <taxon>Metazoa</taxon>
        <taxon>Chordata</taxon>
        <taxon>Craniata</taxon>
        <taxon>Vertebrata</taxon>
        <taxon>Euteleostomi</taxon>
        <taxon>Lepidosauria</taxon>
        <taxon>Squamata</taxon>
        <taxon>Bifurcata</taxon>
        <taxon>Unidentata</taxon>
        <taxon>Episquamata</taxon>
        <taxon>Laterata</taxon>
        <taxon>Lacertibaenia</taxon>
        <taxon>Lacertidae</taxon>
        <taxon>Podarcis</taxon>
    </lineage>
</organism>
<feature type="repeat" description="WD" evidence="3">
    <location>
        <begin position="81"/>
        <end position="122"/>
    </location>
</feature>
<protein>
    <submittedName>
        <fullName evidence="5">Repeat-containing 88</fullName>
    </submittedName>
</protein>
<feature type="region of interest" description="Disordered" evidence="4">
    <location>
        <begin position="1"/>
        <end position="21"/>
    </location>
</feature>
<accession>A0AA35PFA9</accession>
<dbReference type="InterPro" id="IPR036322">
    <property type="entry name" value="WD40_repeat_dom_sf"/>
</dbReference>
<evidence type="ECO:0000313" key="5">
    <source>
        <dbReference type="EMBL" id="CAI5782602.1"/>
    </source>
</evidence>
<dbReference type="SMART" id="SM00320">
    <property type="entry name" value="WD40"/>
    <property type="match status" value="7"/>
</dbReference>
<dbReference type="PANTHER" id="PTHR45048">
    <property type="match status" value="1"/>
</dbReference>
<reference evidence="5" key="1">
    <citation type="submission" date="2022-12" db="EMBL/GenBank/DDBJ databases">
        <authorList>
            <person name="Alioto T."/>
            <person name="Alioto T."/>
            <person name="Gomez Garrido J."/>
        </authorList>
    </citation>
    <scope>NUCLEOTIDE SEQUENCE</scope>
</reference>
<dbReference type="AlphaFoldDB" id="A0AA35PFA9"/>
<name>A0AA35PFA9_9SAUR</name>
<dbReference type="CDD" id="cd00200">
    <property type="entry name" value="WD40"/>
    <property type="match status" value="1"/>
</dbReference>
<dbReference type="Proteomes" id="UP001178461">
    <property type="component" value="Chromosome 8"/>
</dbReference>